<accession>A0A8J2VDY8</accession>
<comment type="caution">
    <text evidence="1">The sequence shown here is derived from an EMBL/GenBank/DDBJ whole genome shotgun (WGS) entry which is preliminary data.</text>
</comment>
<evidence type="ECO:0000313" key="1">
    <source>
        <dbReference type="EMBL" id="GGE20367.1"/>
    </source>
</evidence>
<reference evidence="1" key="1">
    <citation type="journal article" date="2014" name="Int. J. Syst. Evol. Microbiol.">
        <title>Complete genome sequence of Corynebacterium casei LMG S-19264T (=DSM 44701T), isolated from a smear-ripened cheese.</title>
        <authorList>
            <consortium name="US DOE Joint Genome Institute (JGI-PGF)"/>
            <person name="Walter F."/>
            <person name="Albersmeier A."/>
            <person name="Kalinowski J."/>
            <person name="Ruckert C."/>
        </authorList>
    </citation>
    <scope>NUCLEOTIDE SEQUENCE</scope>
    <source>
        <strain evidence="1">CGMCC 1.15179</strain>
    </source>
</reference>
<name>A0A8J2VDY8_9BACL</name>
<dbReference type="AlphaFoldDB" id="A0A8J2VDY8"/>
<reference evidence="1" key="2">
    <citation type="submission" date="2020-09" db="EMBL/GenBank/DDBJ databases">
        <authorList>
            <person name="Sun Q."/>
            <person name="Zhou Y."/>
        </authorList>
    </citation>
    <scope>NUCLEOTIDE SEQUENCE</scope>
    <source>
        <strain evidence="1">CGMCC 1.15179</strain>
    </source>
</reference>
<dbReference type="Proteomes" id="UP000625210">
    <property type="component" value="Unassembled WGS sequence"/>
</dbReference>
<proteinExistence type="predicted"/>
<evidence type="ECO:0008006" key="3">
    <source>
        <dbReference type="Google" id="ProtNLM"/>
    </source>
</evidence>
<dbReference type="EMBL" id="BMHQ01000007">
    <property type="protein sequence ID" value="GGE20367.1"/>
    <property type="molecule type" value="Genomic_DNA"/>
</dbReference>
<dbReference type="InterPro" id="IPR014099">
    <property type="entry name" value="Spore_coat_GerQ"/>
</dbReference>
<evidence type="ECO:0000313" key="2">
    <source>
        <dbReference type="Proteomes" id="UP000625210"/>
    </source>
</evidence>
<keyword evidence="2" id="KW-1185">Reference proteome</keyword>
<dbReference type="RefSeq" id="WP_188648016.1">
    <property type="nucleotide sequence ID" value="NZ_BMHQ01000007.1"/>
</dbReference>
<gene>
    <name evidence="1" type="ORF">GCM10011571_22900</name>
</gene>
<dbReference type="Pfam" id="PF09671">
    <property type="entry name" value="Spore_GerQ"/>
    <property type="match status" value="1"/>
</dbReference>
<sequence length="108" mass="12476">MYWNVPYASASSFGWDANQIAQQRRRVYTEDLLSRNIGKLITVYLTFENNPQWNAKIVTGVLRVVGRDFILIRDQQTGKDTILMNIDIDYYVFENQPATLAQEDGGVR</sequence>
<organism evidence="1 2">
    <name type="scientific">Marinithermofilum abyssi</name>
    <dbReference type="NCBI Taxonomy" id="1571185"/>
    <lineage>
        <taxon>Bacteria</taxon>
        <taxon>Bacillati</taxon>
        <taxon>Bacillota</taxon>
        <taxon>Bacilli</taxon>
        <taxon>Bacillales</taxon>
        <taxon>Thermoactinomycetaceae</taxon>
        <taxon>Marinithermofilum</taxon>
    </lineage>
</organism>
<protein>
    <recommendedName>
        <fullName evidence="3">Spore coat protein GerQ</fullName>
    </recommendedName>
</protein>